<dbReference type="GO" id="GO:0005829">
    <property type="term" value="C:cytosol"/>
    <property type="evidence" value="ECO:0007669"/>
    <property type="project" value="TreeGrafter"/>
</dbReference>
<dbReference type="GeneID" id="60604069"/>
<dbReference type="Gene3D" id="1.20.120.330">
    <property type="entry name" value="Nucleotidyltransferases domain 2"/>
    <property type="match status" value="2"/>
</dbReference>
<dbReference type="NCBIfam" id="NF010707">
    <property type="entry name" value="PRK14109.1"/>
    <property type="match status" value="1"/>
</dbReference>
<feature type="domain" description="PII-uridylyltransferase/Glutamine-synthetase adenylyltransferase" evidence="9">
    <location>
        <begin position="424"/>
        <end position="575"/>
    </location>
</feature>
<dbReference type="GO" id="GO:0005524">
    <property type="term" value="F:ATP binding"/>
    <property type="evidence" value="ECO:0007669"/>
    <property type="project" value="UniProtKB-KW"/>
</dbReference>
<evidence type="ECO:0000259" key="9">
    <source>
        <dbReference type="Pfam" id="PF08335"/>
    </source>
</evidence>
<dbReference type="Pfam" id="PF03710">
    <property type="entry name" value="GlnE"/>
    <property type="match status" value="3"/>
</dbReference>
<organism evidence="10 11">
    <name type="scientific">Corynebacterium urealyticum (strain ATCC 43042 / DSM 7109)</name>
    <dbReference type="NCBI Taxonomy" id="504474"/>
    <lineage>
        <taxon>Bacteria</taxon>
        <taxon>Bacillati</taxon>
        <taxon>Actinomycetota</taxon>
        <taxon>Actinomycetes</taxon>
        <taxon>Mycobacteriales</taxon>
        <taxon>Corynebacteriaceae</taxon>
        <taxon>Corynebacterium</taxon>
    </lineage>
</organism>
<sequence length="1218" mass="132544">MTRSQGLPRSSRSDVPSPRVLGLRRERAVEDLEMLGWTGPEHTSLLWTLAAAGSSDLALNNFVRLVDALRAAEEDGGLPAPGAAHPESMAAAAAAQAGADAGQQGSSTPQQDAAQADGSQVDPAVAVPVGQVAQFTDAKADTLLAAVEENPNFRRRIFAVLGASTALGDHVVANPGTWVDLAAPMPSRQEMMDAMLAAVGATPVEGAGELTFKAAITGSEADSALMVAYRNLLARVAAIDLASTMVERGHTPPKPLGFEALSLALTDAADAGLTAALAVACSMVYGKPGAENEKQPARLAVLAMGKCGAQELNYISDVDVIFVAEPADARAMRWAGEFINIGSRVFFEVDAALRPEGKRGALVRTLDSHVNYYRRWAKTWEFQALLKARPMSGDLELGRDYCEAISPMVWSAAEREDFVPDVQAMRRRVIENVPADLRERELKLGEGGLRDVEFAVQLLQLVHGRTDENLRVPATVSALRQLVDGGYVGREDGQVLIRCYEFMRLLEHRLQLHRLKRTHTLPEEDDIQERRWLAKTSGRVRSRDSSGAQRSLVEQLELDVRQSALQIQNLHRKLFYRPLLSSVVGMDADAVRLSPEAAKRQLAALGYESPQRAFEHLRALADGTTRKHKLQAIILPSLLEWLSATVDPDAGLLAYRKLSEAAMDRSWFLRLLRDENIVGKRLMFLLGTSPFLADLLLNSIDSVKLLSDGAKGPKLLDQEPAVVTHSLVAAASRQRDPDKAIGVARALRRAELSRIAAADLLGLMSVEEVCESLSWVWDAVLEAALQTEIRAWEDEHQTNAPATISVIGMGRLGGAELGYGSDADVMFVAEPVGSVASVAQEGDGAEAAVGGKDDVDVEKTGVDNSGAETQGSGADAVDSDATGSDVAGSDAAGSGVEAVDPLKWAITICESVRRRLGKPSQDPPLEVDSNLRPEGRNGALVRTLASYERYYAEWGETWELQALLRATWIAGDKNLGMRFLRMIDQFRYPAGGATAKQVSEVRRMKARVDSERLPKGADKNLHTKLGRGGLTDVEWTAQLLTMQHCDKEHLRNTSTLGVLKEMAAEELISEADALTMREAWITATKARNALALVRGKRKDQLPASGKPLAQVAAAAGWPIEESQEFLDDYLKKTRRARTVVDRVFWGEDIVEDAEGSEFDHMDQLDWGADHHPEDSRAFGIGDQVELDKVLNADMLDRDWAADRRDEVVRAFRGRRPRL</sequence>
<feature type="region of interest" description="Disordered" evidence="7">
    <location>
        <begin position="840"/>
        <end position="892"/>
    </location>
</feature>
<feature type="domain" description="Glutamate-ammonia ligase adenylyltransferase repeated" evidence="8">
    <location>
        <begin position="260"/>
        <end position="398"/>
    </location>
</feature>
<dbReference type="CDD" id="cd05401">
    <property type="entry name" value="NT_GlnE_GlnD_like"/>
    <property type="match status" value="2"/>
</dbReference>
<dbReference type="AlphaFoldDB" id="B1VGE5"/>
<dbReference type="KEGG" id="cur:cu1292"/>
<dbReference type="InterPro" id="IPR023057">
    <property type="entry name" value="GlnE"/>
</dbReference>
<dbReference type="RefSeq" id="WP_012360540.1">
    <property type="nucleotide sequence ID" value="NC_010545.1"/>
</dbReference>
<dbReference type="eggNOG" id="COG1391">
    <property type="taxonomic scope" value="Bacteria"/>
</dbReference>
<evidence type="ECO:0000256" key="6">
    <source>
        <dbReference type="ARBA" id="ARBA00023268"/>
    </source>
</evidence>
<keyword evidence="5" id="KW-0460">Magnesium</keyword>
<feature type="domain" description="Glutamate-ammonia ligase adenylyltransferase repeated" evidence="8">
    <location>
        <begin position="894"/>
        <end position="981"/>
    </location>
</feature>
<dbReference type="SUPFAM" id="SSF81593">
    <property type="entry name" value="Nucleotidyltransferase substrate binding subunit/domain"/>
    <property type="match status" value="2"/>
</dbReference>
<evidence type="ECO:0000313" key="11">
    <source>
        <dbReference type="Proteomes" id="UP000001727"/>
    </source>
</evidence>
<dbReference type="GO" id="GO:0000820">
    <property type="term" value="P:regulation of glutamine family amino acid metabolic process"/>
    <property type="evidence" value="ECO:0007669"/>
    <property type="project" value="TreeGrafter"/>
</dbReference>
<dbReference type="EMBL" id="AM942444">
    <property type="protein sequence ID" value="CAQ05252.1"/>
    <property type="molecule type" value="Genomic_DNA"/>
</dbReference>
<feature type="region of interest" description="Disordered" evidence="7">
    <location>
        <begin position="77"/>
        <end position="120"/>
    </location>
</feature>
<name>B1VGE5_CORU7</name>
<keyword evidence="6" id="KW-0511">Multifunctional enzyme</keyword>
<accession>B1VGE5</accession>
<feature type="domain" description="Glutamate-ammonia ligase adenylyltransferase repeated" evidence="8">
    <location>
        <begin position="680"/>
        <end position="845"/>
    </location>
</feature>
<proteinExistence type="predicted"/>
<keyword evidence="10" id="KW-0436">Ligase</keyword>
<dbReference type="PANTHER" id="PTHR30621:SF0">
    <property type="entry name" value="BIFUNCTIONAL GLUTAMINE SYNTHETASE ADENYLYLTRANSFERASE_ADENYLYL-REMOVING ENZYME"/>
    <property type="match status" value="1"/>
</dbReference>
<evidence type="ECO:0000256" key="3">
    <source>
        <dbReference type="ARBA" id="ARBA00022741"/>
    </source>
</evidence>
<feature type="domain" description="PII-uridylyltransferase/Glutamine-synthetase adenylyltransferase" evidence="9">
    <location>
        <begin position="1003"/>
        <end position="1142"/>
    </location>
</feature>
<feature type="compositionally biased region" description="Basic and acidic residues" evidence="7">
    <location>
        <begin position="851"/>
        <end position="861"/>
    </location>
</feature>
<dbReference type="InterPro" id="IPR005190">
    <property type="entry name" value="GlnE_rpt_dom"/>
</dbReference>
<evidence type="ECO:0000256" key="2">
    <source>
        <dbReference type="ARBA" id="ARBA00022695"/>
    </source>
</evidence>
<evidence type="ECO:0000256" key="7">
    <source>
        <dbReference type="SAM" id="MobiDB-lite"/>
    </source>
</evidence>
<feature type="compositionally biased region" description="Polar residues" evidence="7">
    <location>
        <begin position="862"/>
        <end position="872"/>
    </location>
</feature>
<dbReference type="InterPro" id="IPR013546">
    <property type="entry name" value="PII_UdlTrfase/GS_AdlTrfase"/>
</dbReference>
<evidence type="ECO:0000256" key="5">
    <source>
        <dbReference type="ARBA" id="ARBA00022842"/>
    </source>
</evidence>
<dbReference type="InterPro" id="IPR043519">
    <property type="entry name" value="NT_sf"/>
</dbReference>
<keyword evidence="2 10" id="KW-0548">Nucleotidyltransferase</keyword>
<dbReference type="EC" id="2.7.7.42" evidence="10"/>
<dbReference type="Proteomes" id="UP000001727">
    <property type="component" value="Chromosome"/>
</dbReference>
<gene>
    <name evidence="10" type="ordered locus">cu1292</name>
</gene>
<dbReference type="PANTHER" id="PTHR30621">
    <property type="entry name" value="GLUTAMINE SYNTHETASE ADENYLYLTRANSFERASE"/>
    <property type="match status" value="1"/>
</dbReference>
<dbReference type="HOGENOM" id="CLU_006233_1_0_11"/>
<evidence type="ECO:0000256" key="1">
    <source>
        <dbReference type="ARBA" id="ARBA00022679"/>
    </source>
</evidence>
<feature type="compositionally biased region" description="Low complexity" evidence="7">
    <location>
        <begin position="90"/>
        <end position="105"/>
    </location>
</feature>
<reference evidence="10 11" key="1">
    <citation type="journal article" date="2008" name="J. Biotechnol.">
        <title>The lifestyle of Corynebacterium urealyticum derived from its complete genome sequence established by pyrosequencing.</title>
        <authorList>
            <person name="Tauch A."/>
            <person name="Trost E."/>
            <person name="Tilker A."/>
            <person name="Ludewig U."/>
            <person name="Schneiker S."/>
            <person name="Goesmann A."/>
            <person name="Arnold W."/>
            <person name="Bekel T."/>
            <person name="Brinkrolf K."/>
            <person name="Brune I."/>
            <person name="Goetker S."/>
            <person name="Kalinowski J."/>
            <person name="Kamp P.-B."/>
            <person name="Lobo F.P."/>
            <person name="Viehoever P."/>
            <person name="Weisshaar B."/>
            <person name="Soriano F."/>
            <person name="Droege M."/>
            <person name="Puehler A."/>
        </authorList>
    </citation>
    <scope>NUCLEOTIDE SEQUENCE [LARGE SCALE GENOMIC DNA]</scope>
    <source>
        <strain evidence="11">ATCC 43042 / DSM 7109</strain>
    </source>
</reference>
<dbReference type="Gene3D" id="3.30.460.10">
    <property type="entry name" value="Beta Polymerase, domain 2"/>
    <property type="match status" value="2"/>
</dbReference>
<evidence type="ECO:0000313" key="10">
    <source>
        <dbReference type="EMBL" id="CAQ05252.1"/>
    </source>
</evidence>
<keyword evidence="3" id="KW-0547">Nucleotide-binding</keyword>
<dbReference type="GO" id="GO:0008882">
    <property type="term" value="F:[glutamate-ammonia-ligase] adenylyltransferase activity"/>
    <property type="evidence" value="ECO:0007669"/>
    <property type="project" value="UniProtKB-EC"/>
</dbReference>
<keyword evidence="1 10" id="KW-0808">Transferase</keyword>
<keyword evidence="4" id="KW-0067">ATP-binding</keyword>
<dbReference type="STRING" id="504474.cu1292"/>
<evidence type="ECO:0000259" key="8">
    <source>
        <dbReference type="Pfam" id="PF03710"/>
    </source>
</evidence>
<dbReference type="SUPFAM" id="SSF81301">
    <property type="entry name" value="Nucleotidyltransferase"/>
    <property type="match status" value="3"/>
</dbReference>
<protein>
    <submittedName>
        <fullName evidence="10">Glutamate-ammonia-ligase adenylyltransferase</fullName>
        <ecNumber evidence="10">2.7.7.42</ecNumber>
    </submittedName>
</protein>
<keyword evidence="11" id="KW-1185">Reference proteome</keyword>
<dbReference type="Pfam" id="PF08335">
    <property type="entry name" value="GlnD_UR_UTase"/>
    <property type="match status" value="2"/>
</dbReference>
<dbReference type="GO" id="GO:0016874">
    <property type="term" value="F:ligase activity"/>
    <property type="evidence" value="ECO:0007669"/>
    <property type="project" value="UniProtKB-KW"/>
</dbReference>
<evidence type="ECO:0000256" key="4">
    <source>
        <dbReference type="ARBA" id="ARBA00022840"/>
    </source>
</evidence>